<gene>
    <name evidence="1" type="ORF">Vadar_004703</name>
</gene>
<accession>A0ACB7YBP7</accession>
<dbReference type="EMBL" id="CM037158">
    <property type="protein sequence ID" value="KAH7850930.1"/>
    <property type="molecule type" value="Genomic_DNA"/>
</dbReference>
<name>A0ACB7YBP7_9ERIC</name>
<evidence type="ECO:0000313" key="1">
    <source>
        <dbReference type="EMBL" id="KAH7850930.1"/>
    </source>
</evidence>
<comment type="caution">
    <text evidence="1">The sequence shown here is derived from an EMBL/GenBank/DDBJ whole genome shotgun (WGS) entry which is preliminary data.</text>
</comment>
<keyword evidence="2" id="KW-1185">Reference proteome</keyword>
<evidence type="ECO:0000313" key="2">
    <source>
        <dbReference type="Proteomes" id="UP000828048"/>
    </source>
</evidence>
<organism evidence="1 2">
    <name type="scientific">Vaccinium darrowii</name>
    <dbReference type="NCBI Taxonomy" id="229202"/>
    <lineage>
        <taxon>Eukaryota</taxon>
        <taxon>Viridiplantae</taxon>
        <taxon>Streptophyta</taxon>
        <taxon>Embryophyta</taxon>
        <taxon>Tracheophyta</taxon>
        <taxon>Spermatophyta</taxon>
        <taxon>Magnoliopsida</taxon>
        <taxon>eudicotyledons</taxon>
        <taxon>Gunneridae</taxon>
        <taxon>Pentapetalae</taxon>
        <taxon>asterids</taxon>
        <taxon>Ericales</taxon>
        <taxon>Ericaceae</taxon>
        <taxon>Vaccinioideae</taxon>
        <taxon>Vaccinieae</taxon>
        <taxon>Vaccinium</taxon>
    </lineage>
</organism>
<reference evidence="1 2" key="1">
    <citation type="journal article" date="2021" name="Hortic Res">
        <title>High-quality reference genome and annotation aids understanding of berry development for evergreen blueberry (Vaccinium darrowii).</title>
        <authorList>
            <person name="Yu J."/>
            <person name="Hulse-Kemp A.M."/>
            <person name="Babiker E."/>
            <person name="Staton M."/>
        </authorList>
    </citation>
    <scope>NUCLEOTIDE SEQUENCE [LARGE SCALE GENOMIC DNA]</scope>
    <source>
        <strain evidence="2">cv. NJ 8807/NJ 8810</strain>
        <tissue evidence="1">Young leaf</tissue>
    </source>
</reference>
<proteinExistence type="predicted"/>
<dbReference type="Proteomes" id="UP000828048">
    <property type="component" value="Chromosome 8"/>
</dbReference>
<sequence>MAVLPRKRLVLVAFFLLCFVSIIAKARSVPKETGNGGDDPKAEGGLPESTNSDDQDLVTVDYTPAQKRPPIHN</sequence>
<protein>
    <submittedName>
        <fullName evidence="1">Uncharacterized protein</fullName>
    </submittedName>
</protein>